<protein>
    <recommendedName>
        <fullName evidence="7">pseudouridine 5'-phosphatase</fullName>
        <ecNumber evidence="7">3.1.3.96</ecNumber>
    </recommendedName>
    <alternativeName>
        <fullName evidence="8">Pseudouridine-5'-monophosphatase</fullName>
    </alternativeName>
</protein>
<sequence length="250" mass="28364">MWRLWLNSVSCIRPTWFLLLQLRIEIVYVRMDIDIISFVLTESETMYDKIINDIAMQFGKTYTDDIKMKILGTPEKDTARIAVTEMQLPITVEEFFKMYKAKVFVELQNPELMPGAKELVKHLAKHDVPMAVATSSSQEAMEMKTKKLQDVFKHFDHIVCGSTDPEVKHGKPAPDIFLLAASRFPDKPDPSTCLVFEDAPNGIQGAISAGMQAVMVPADYIPKELTKKATLVLRSLDEFKPELFGLPPRE</sequence>
<feature type="signal peptide" evidence="9">
    <location>
        <begin position="1"/>
        <end position="17"/>
    </location>
</feature>
<gene>
    <name evidence="10" type="ORF">ACAOBT_LOCUS20875</name>
</gene>
<dbReference type="PANTHER" id="PTHR18901">
    <property type="entry name" value="2-DEOXYGLUCOSE-6-PHOSPHATE PHOSPHATASE 2"/>
    <property type="match status" value="1"/>
</dbReference>
<organism evidence="10 11">
    <name type="scientific">Acanthoscelides obtectus</name>
    <name type="common">Bean weevil</name>
    <name type="synonym">Bruchus obtectus</name>
    <dbReference type="NCBI Taxonomy" id="200917"/>
    <lineage>
        <taxon>Eukaryota</taxon>
        <taxon>Metazoa</taxon>
        <taxon>Ecdysozoa</taxon>
        <taxon>Arthropoda</taxon>
        <taxon>Hexapoda</taxon>
        <taxon>Insecta</taxon>
        <taxon>Pterygota</taxon>
        <taxon>Neoptera</taxon>
        <taxon>Endopterygota</taxon>
        <taxon>Coleoptera</taxon>
        <taxon>Polyphaga</taxon>
        <taxon>Cucujiformia</taxon>
        <taxon>Chrysomeloidea</taxon>
        <taxon>Chrysomelidae</taxon>
        <taxon>Bruchinae</taxon>
        <taxon>Bruchini</taxon>
        <taxon>Acanthoscelides</taxon>
    </lineage>
</organism>
<comment type="caution">
    <text evidence="10">The sequence shown here is derived from an EMBL/GenBank/DDBJ whole genome shotgun (WGS) entry which is preliminary data.</text>
</comment>
<evidence type="ECO:0000256" key="4">
    <source>
        <dbReference type="ARBA" id="ARBA00022801"/>
    </source>
</evidence>
<feature type="chain" id="PRO_5040142913" description="pseudouridine 5'-phosphatase" evidence="9">
    <location>
        <begin position="18"/>
        <end position="250"/>
    </location>
</feature>
<dbReference type="GO" id="GO:1990738">
    <property type="term" value="F:pseudouridine 5'-phosphatase activity"/>
    <property type="evidence" value="ECO:0007669"/>
    <property type="project" value="UniProtKB-EC"/>
</dbReference>
<dbReference type="NCBIfam" id="TIGR01509">
    <property type="entry name" value="HAD-SF-IA-v3"/>
    <property type="match status" value="1"/>
</dbReference>
<evidence type="ECO:0000256" key="1">
    <source>
        <dbReference type="ARBA" id="ARBA00001946"/>
    </source>
</evidence>
<dbReference type="InterPro" id="IPR006439">
    <property type="entry name" value="HAD-SF_hydro_IA"/>
</dbReference>
<dbReference type="PANTHER" id="PTHR18901:SF38">
    <property type="entry name" value="PSEUDOURIDINE-5'-PHOSPHATASE"/>
    <property type="match status" value="1"/>
</dbReference>
<keyword evidence="9" id="KW-0732">Signal</keyword>
<dbReference type="FunFam" id="1.10.150.240:FF:000001">
    <property type="entry name" value="Haloacid dehalogenase-like hydrolase domain"/>
    <property type="match status" value="1"/>
</dbReference>
<dbReference type="GO" id="GO:0046872">
    <property type="term" value="F:metal ion binding"/>
    <property type="evidence" value="ECO:0007669"/>
    <property type="project" value="UniProtKB-KW"/>
</dbReference>
<keyword evidence="3" id="KW-0479">Metal-binding</keyword>
<evidence type="ECO:0000256" key="8">
    <source>
        <dbReference type="ARBA" id="ARBA00083904"/>
    </source>
</evidence>
<name>A0A9P0PND2_ACAOB</name>
<dbReference type="Gene3D" id="3.40.50.1000">
    <property type="entry name" value="HAD superfamily/HAD-like"/>
    <property type="match status" value="1"/>
</dbReference>
<dbReference type="FunFam" id="3.40.50.1000:FF:000055">
    <property type="entry name" value="Haloacid dehalogenase-like hydrolase family protein"/>
    <property type="match status" value="1"/>
</dbReference>
<dbReference type="InterPro" id="IPR023198">
    <property type="entry name" value="PGP-like_dom2"/>
</dbReference>
<evidence type="ECO:0000256" key="2">
    <source>
        <dbReference type="ARBA" id="ARBA00006171"/>
    </source>
</evidence>
<dbReference type="Gene3D" id="1.10.150.240">
    <property type="entry name" value="Putative phosphatase, domain 2"/>
    <property type="match status" value="1"/>
</dbReference>
<evidence type="ECO:0000256" key="9">
    <source>
        <dbReference type="SAM" id="SignalP"/>
    </source>
</evidence>
<evidence type="ECO:0000256" key="7">
    <source>
        <dbReference type="ARBA" id="ARBA00066578"/>
    </source>
</evidence>
<keyword evidence="5" id="KW-0460">Magnesium</keyword>
<dbReference type="Pfam" id="PF00702">
    <property type="entry name" value="Hydrolase"/>
    <property type="match status" value="1"/>
</dbReference>
<dbReference type="InterPro" id="IPR023214">
    <property type="entry name" value="HAD_sf"/>
</dbReference>
<keyword evidence="4" id="KW-0378">Hydrolase</keyword>
<dbReference type="InterPro" id="IPR036412">
    <property type="entry name" value="HAD-like_sf"/>
</dbReference>
<dbReference type="OrthoDB" id="40579at2759"/>
<reference evidence="10" key="1">
    <citation type="submission" date="2022-03" db="EMBL/GenBank/DDBJ databases">
        <authorList>
            <person name="Sayadi A."/>
        </authorList>
    </citation>
    <scope>NUCLEOTIDE SEQUENCE</scope>
</reference>
<evidence type="ECO:0000256" key="3">
    <source>
        <dbReference type="ARBA" id="ARBA00022723"/>
    </source>
</evidence>
<comment type="cofactor">
    <cofactor evidence="1">
        <name>Mg(2+)</name>
        <dbReference type="ChEBI" id="CHEBI:18420"/>
    </cofactor>
</comment>
<evidence type="ECO:0000313" key="10">
    <source>
        <dbReference type="EMBL" id="CAH1992465.1"/>
    </source>
</evidence>
<evidence type="ECO:0000313" key="11">
    <source>
        <dbReference type="Proteomes" id="UP001152888"/>
    </source>
</evidence>
<dbReference type="EC" id="3.1.3.96" evidence="7"/>
<accession>A0A9P0PND2</accession>
<dbReference type="SUPFAM" id="SSF56784">
    <property type="entry name" value="HAD-like"/>
    <property type="match status" value="1"/>
</dbReference>
<dbReference type="AlphaFoldDB" id="A0A9P0PND2"/>
<dbReference type="Proteomes" id="UP001152888">
    <property type="component" value="Unassembled WGS sequence"/>
</dbReference>
<proteinExistence type="inferred from homology"/>
<evidence type="ECO:0000256" key="5">
    <source>
        <dbReference type="ARBA" id="ARBA00022842"/>
    </source>
</evidence>
<keyword evidence="11" id="KW-1185">Reference proteome</keyword>
<comment type="similarity">
    <text evidence="2">Belongs to the HAD-like hydrolase superfamily. CbbY/CbbZ/Gph/YieH family.</text>
</comment>
<evidence type="ECO:0000256" key="6">
    <source>
        <dbReference type="ARBA" id="ARBA00052504"/>
    </source>
</evidence>
<comment type="catalytic activity">
    <reaction evidence="6">
        <text>psi-UMP + H2O = pseudouridine + phosphate</text>
        <dbReference type="Rhea" id="RHEA:10944"/>
        <dbReference type="ChEBI" id="CHEBI:15377"/>
        <dbReference type="ChEBI" id="CHEBI:17802"/>
        <dbReference type="ChEBI" id="CHEBI:43474"/>
        <dbReference type="ChEBI" id="CHEBI:58380"/>
        <dbReference type="EC" id="3.1.3.96"/>
    </reaction>
</comment>
<dbReference type="EMBL" id="CAKOFQ010007144">
    <property type="protein sequence ID" value="CAH1992465.1"/>
    <property type="molecule type" value="Genomic_DNA"/>
</dbReference>